<keyword evidence="3" id="KW-1185">Reference proteome</keyword>
<dbReference type="InterPro" id="IPR005094">
    <property type="entry name" value="Endonuclease_MobA/VirD2"/>
</dbReference>
<sequence length="372" mass="43224">MRVKIFNSQQSFKGVLYNISKVSSDRAELMCAENFHALGILRIIKPEDYMDYLMSISISSYMKKPQLHTAISCKEEIKNKWELTDIAKKWLDRMGYGKQPYLIFFHYDTKVNHVHIVSSRVAREGKAIDNSFEGIRSYSVLNQILGIDTPKQAEQDIIKALSYKFSSRMEFIMMLYSMGYVCDIKDGYLKLIRHGRVQSEISLSKIYAKITPNDQSSKRVQQLKEIFLQGLKKYDTAILTKHYLSYQKFSSYPICCTSEFILQLKKDYNIDLIFHGRSRQLPTHYCIIDHCSKSIFEGSDICSIEEFIRPVKNNNFAENLTHSASINILKADIDNEFKESTGISIGDFNIEILEEYDPGRLNKRRKYKTTSQ</sequence>
<evidence type="ECO:0000313" key="2">
    <source>
        <dbReference type="EMBL" id="MBD1430193.1"/>
    </source>
</evidence>
<dbReference type="EMBL" id="JACOIJ010000022">
    <property type="protein sequence ID" value="MBD1430193.1"/>
    <property type="molecule type" value="Genomic_DNA"/>
</dbReference>
<accession>A0ABR7YFX0</accession>
<evidence type="ECO:0000259" key="1">
    <source>
        <dbReference type="Pfam" id="PF03432"/>
    </source>
</evidence>
<name>A0ABR7YFX0_9SPHI</name>
<feature type="domain" description="MobA/VirD2-like nuclease" evidence="1">
    <location>
        <begin position="63"/>
        <end position="143"/>
    </location>
</feature>
<protein>
    <recommendedName>
        <fullName evidence="1">MobA/VirD2-like nuclease domain-containing protein</fullName>
    </recommendedName>
</protein>
<gene>
    <name evidence="2" type="ORF">H8B04_11555</name>
</gene>
<dbReference type="Proteomes" id="UP000651271">
    <property type="component" value="Unassembled WGS sequence"/>
</dbReference>
<proteinExistence type="predicted"/>
<reference evidence="2 3" key="1">
    <citation type="submission" date="2020-08" db="EMBL/GenBank/DDBJ databases">
        <title>Sphingobacterium sp. DN04309 isolated from aquaculture water.</title>
        <authorList>
            <person name="Zhang M."/>
        </authorList>
    </citation>
    <scope>NUCLEOTIDE SEQUENCE [LARGE SCALE GENOMIC DNA]</scope>
    <source>
        <strain evidence="2 3">DN04309</strain>
    </source>
</reference>
<organism evidence="2 3">
    <name type="scientific">Sphingobacterium litopenaei</name>
    <dbReference type="NCBI Taxonomy" id="2763500"/>
    <lineage>
        <taxon>Bacteria</taxon>
        <taxon>Pseudomonadati</taxon>
        <taxon>Bacteroidota</taxon>
        <taxon>Sphingobacteriia</taxon>
        <taxon>Sphingobacteriales</taxon>
        <taxon>Sphingobacteriaceae</taxon>
        <taxon>Sphingobacterium</taxon>
    </lineage>
</organism>
<dbReference type="Pfam" id="PF03432">
    <property type="entry name" value="Relaxase"/>
    <property type="match status" value="1"/>
</dbReference>
<evidence type="ECO:0000313" key="3">
    <source>
        <dbReference type="Proteomes" id="UP000651271"/>
    </source>
</evidence>
<comment type="caution">
    <text evidence="2">The sequence shown here is derived from an EMBL/GenBank/DDBJ whole genome shotgun (WGS) entry which is preliminary data.</text>
</comment>